<keyword evidence="3" id="KW-0489">Methyltransferase</keyword>
<dbReference type="GO" id="GO:0008757">
    <property type="term" value="F:S-adenosylmethionine-dependent methyltransferase activity"/>
    <property type="evidence" value="ECO:0007669"/>
    <property type="project" value="InterPro"/>
</dbReference>
<keyword evidence="4" id="KW-1185">Reference proteome</keyword>
<gene>
    <name evidence="3" type="ORF">CALCODRAFT_492167</name>
</gene>
<keyword evidence="3" id="KW-0808">Transferase</keyword>
<dbReference type="Proteomes" id="UP000076842">
    <property type="component" value="Unassembled WGS sequence"/>
</dbReference>
<evidence type="ECO:0000313" key="4">
    <source>
        <dbReference type="Proteomes" id="UP000076842"/>
    </source>
</evidence>
<dbReference type="EMBL" id="KV423929">
    <property type="protein sequence ID" value="KZT60630.1"/>
    <property type="molecule type" value="Genomic_DNA"/>
</dbReference>
<dbReference type="SUPFAM" id="SSF53335">
    <property type="entry name" value="S-adenosyl-L-methionine-dependent methyltransferases"/>
    <property type="match status" value="1"/>
</dbReference>
<organism evidence="3 4">
    <name type="scientific">Calocera cornea HHB12733</name>
    <dbReference type="NCBI Taxonomy" id="1353952"/>
    <lineage>
        <taxon>Eukaryota</taxon>
        <taxon>Fungi</taxon>
        <taxon>Dikarya</taxon>
        <taxon>Basidiomycota</taxon>
        <taxon>Agaricomycotina</taxon>
        <taxon>Dacrymycetes</taxon>
        <taxon>Dacrymycetales</taxon>
        <taxon>Dacrymycetaceae</taxon>
        <taxon>Calocera</taxon>
    </lineage>
</organism>
<feature type="domain" description="Methyltransferase type 11" evidence="2">
    <location>
        <begin position="60"/>
        <end position="160"/>
    </location>
</feature>
<protein>
    <submittedName>
        <fullName evidence="3">S-adenosyl-L-methionine-dependent methyltransferase</fullName>
    </submittedName>
</protein>
<dbReference type="GO" id="GO:0032259">
    <property type="term" value="P:methylation"/>
    <property type="evidence" value="ECO:0007669"/>
    <property type="project" value="UniProtKB-KW"/>
</dbReference>
<dbReference type="InParanoid" id="A0A165IIX9"/>
<dbReference type="InterPro" id="IPR013216">
    <property type="entry name" value="Methyltransf_11"/>
</dbReference>
<evidence type="ECO:0000256" key="1">
    <source>
        <dbReference type="SAM" id="MobiDB-lite"/>
    </source>
</evidence>
<name>A0A165IIX9_9BASI</name>
<dbReference type="Gene3D" id="3.40.50.150">
    <property type="entry name" value="Vaccinia Virus protein VP39"/>
    <property type="match status" value="1"/>
</dbReference>
<dbReference type="CDD" id="cd02440">
    <property type="entry name" value="AdoMet_MTases"/>
    <property type="match status" value="1"/>
</dbReference>
<sequence length="300" mass="33047">MSPADGARPQPPAEEGKWKAGGLTPEAMQRAGELVTGRFAAPLIQAAGLPPAKVQDIVVLDNGAGSACVAADLLKMLDGEQKERTRIVCGDIQPGSLEFVSKRVKEEGWRGVEVKSIDTQDTKLPSASYTHVLSSFVLMLVPKPQQALAEIHRILVPGGVNAFTTWNTVGWLPWVQDAFAAIPGCPPFPPAEKRLNPAGTGRWDLPEVLREEVEKVGFVDVNVELREERPVMDNPEMYVRLFANMLLSLATKWFTDEEKKEYTDKIKQTLLKQLQEKFGEGKPFDMPMTANLVTCKKPSN</sequence>
<dbReference type="InterPro" id="IPR029063">
    <property type="entry name" value="SAM-dependent_MTases_sf"/>
</dbReference>
<reference evidence="3 4" key="1">
    <citation type="journal article" date="2016" name="Mol. Biol. Evol.">
        <title>Comparative Genomics of Early-Diverging Mushroom-Forming Fungi Provides Insights into the Origins of Lignocellulose Decay Capabilities.</title>
        <authorList>
            <person name="Nagy L.G."/>
            <person name="Riley R."/>
            <person name="Tritt A."/>
            <person name="Adam C."/>
            <person name="Daum C."/>
            <person name="Floudas D."/>
            <person name="Sun H."/>
            <person name="Yadav J.S."/>
            <person name="Pangilinan J."/>
            <person name="Larsson K.H."/>
            <person name="Matsuura K."/>
            <person name="Barry K."/>
            <person name="Labutti K."/>
            <person name="Kuo R."/>
            <person name="Ohm R.A."/>
            <person name="Bhattacharya S.S."/>
            <person name="Shirouzu T."/>
            <person name="Yoshinaga Y."/>
            <person name="Martin F.M."/>
            <person name="Grigoriev I.V."/>
            <person name="Hibbett D.S."/>
        </authorList>
    </citation>
    <scope>NUCLEOTIDE SEQUENCE [LARGE SCALE GENOMIC DNA]</scope>
    <source>
        <strain evidence="3 4">HHB12733</strain>
    </source>
</reference>
<accession>A0A165IIX9</accession>
<dbReference type="OrthoDB" id="3355826at2759"/>
<dbReference type="AlphaFoldDB" id="A0A165IIX9"/>
<dbReference type="Pfam" id="PF08241">
    <property type="entry name" value="Methyltransf_11"/>
    <property type="match status" value="1"/>
</dbReference>
<proteinExistence type="predicted"/>
<evidence type="ECO:0000313" key="3">
    <source>
        <dbReference type="EMBL" id="KZT60630.1"/>
    </source>
</evidence>
<feature type="region of interest" description="Disordered" evidence="1">
    <location>
        <begin position="1"/>
        <end position="22"/>
    </location>
</feature>
<evidence type="ECO:0000259" key="2">
    <source>
        <dbReference type="Pfam" id="PF08241"/>
    </source>
</evidence>